<dbReference type="NCBIfam" id="TIGR01640">
    <property type="entry name" value="F_box_assoc_1"/>
    <property type="match status" value="1"/>
</dbReference>
<proteinExistence type="predicted"/>
<comment type="caution">
    <text evidence="2">The sequence shown here is derived from an EMBL/GenBank/DDBJ whole genome shotgun (WGS) entry which is preliminary data.</text>
</comment>
<dbReference type="EMBL" id="JAKUCV010006728">
    <property type="protein sequence ID" value="KAJ4826170.1"/>
    <property type="molecule type" value="Genomic_DNA"/>
</dbReference>
<feature type="domain" description="F-box" evidence="1">
    <location>
        <begin position="8"/>
        <end position="48"/>
    </location>
</feature>
<evidence type="ECO:0000259" key="1">
    <source>
        <dbReference type="SMART" id="SM00256"/>
    </source>
</evidence>
<dbReference type="Pfam" id="PF00646">
    <property type="entry name" value="F-box"/>
    <property type="match status" value="1"/>
</dbReference>
<sequence length="389" mass="44845">MATGNFTLPSAIVEEILLLLPYKCIHRFRSVSKSWSSLLVSEEFQKLRFKSSPPELNVQKILHSFHGCYGEDYGMPLESFDYRGGEETCTQLFFPVERRFLKLIGSCNGLVCLTQESLVNNYRDIFLWNPFTGVYRKLPHTKGMSGRYGVYRAYGFGYDSVADDYKVFLAVVRRVSIRNKVRRLYPVVQIFSLKTGSWKSVKNPDRCLQDILKRDSVGLFLNGALHWSKRDTAKITAFDLVKETFYDVPPPPEQEGLGYRGIGGMVGGYLCASWYLAPRSEPCVVWVMKEYMNKKSWVPFIESYWSYSNRTHYAFVSYKCNFIPCHVKDGDLMMLEFCDESQATEVLEWRKNTGKSDSVRVKYYHCYGSIPYTEALTSPYPASEVDQGF</sequence>
<dbReference type="SUPFAM" id="SSF81383">
    <property type="entry name" value="F-box domain"/>
    <property type="match status" value="1"/>
</dbReference>
<evidence type="ECO:0000313" key="3">
    <source>
        <dbReference type="Proteomes" id="UP001141552"/>
    </source>
</evidence>
<dbReference type="SMART" id="SM00256">
    <property type="entry name" value="FBOX"/>
    <property type="match status" value="1"/>
</dbReference>
<dbReference type="Pfam" id="PF08268">
    <property type="entry name" value="FBA_3"/>
    <property type="match status" value="1"/>
</dbReference>
<dbReference type="PANTHER" id="PTHR31672:SF13">
    <property type="entry name" value="F-BOX PROTEIN CPR30-LIKE"/>
    <property type="match status" value="1"/>
</dbReference>
<dbReference type="InterPro" id="IPR036047">
    <property type="entry name" value="F-box-like_dom_sf"/>
</dbReference>
<dbReference type="InterPro" id="IPR001810">
    <property type="entry name" value="F-box_dom"/>
</dbReference>
<organism evidence="2 3">
    <name type="scientific">Turnera subulata</name>
    <dbReference type="NCBI Taxonomy" id="218843"/>
    <lineage>
        <taxon>Eukaryota</taxon>
        <taxon>Viridiplantae</taxon>
        <taxon>Streptophyta</taxon>
        <taxon>Embryophyta</taxon>
        <taxon>Tracheophyta</taxon>
        <taxon>Spermatophyta</taxon>
        <taxon>Magnoliopsida</taxon>
        <taxon>eudicotyledons</taxon>
        <taxon>Gunneridae</taxon>
        <taxon>Pentapetalae</taxon>
        <taxon>rosids</taxon>
        <taxon>fabids</taxon>
        <taxon>Malpighiales</taxon>
        <taxon>Passifloraceae</taxon>
        <taxon>Turnera</taxon>
    </lineage>
</organism>
<dbReference type="InterPro" id="IPR050796">
    <property type="entry name" value="SCF_F-box_component"/>
</dbReference>
<evidence type="ECO:0000313" key="2">
    <source>
        <dbReference type="EMBL" id="KAJ4826170.1"/>
    </source>
</evidence>
<dbReference type="OrthoDB" id="591557at2759"/>
<keyword evidence="3" id="KW-1185">Reference proteome</keyword>
<dbReference type="InterPro" id="IPR017451">
    <property type="entry name" value="F-box-assoc_interact_dom"/>
</dbReference>
<reference evidence="2" key="1">
    <citation type="submission" date="2022-02" db="EMBL/GenBank/DDBJ databases">
        <authorList>
            <person name="Henning P.M."/>
            <person name="McCubbin A.G."/>
            <person name="Shore J.S."/>
        </authorList>
    </citation>
    <scope>NUCLEOTIDE SEQUENCE</scope>
    <source>
        <strain evidence="2">F60SS</strain>
        <tissue evidence="2">Leaves</tissue>
    </source>
</reference>
<accession>A0A9Q0J3F0</accession>
<protein>
    <recommendedName>
        <fullName evidence="1">F-box domain-containing protein</fullName>
    </recommendedName>
</protein>
<name>A0A9Q0J3F0_9ROSI</name>
<dbReference type="InterPro" id="IPR013187">
    <property type="entry name" value="F-box-assoc_dom_typ3"/>
</dbReference>
<gene>
    <name evidence="2" type="ORF">Tsubulata_023044</name>
</gene>
<dbReference type="AlphaFoldDB" id="A0A9Q0J3F0"/>
<reference evidence="2" key="2">
    <citation type="journal article" date="2023" name="Plants (Basel)">
        <title>Annotation of the Turnera subulata (Passifloraceae) Draft Genome Reveals the S-Locus Evolved after the Divergence of Turneroideae from Passifloroideae in a Stepwise Manner.</title>
        <authorList>
            <person name="Henning P.M."/>
            <person name="Roalson E.H."/>
            <person name="Mir W."/>
            <person name="McCubbin A.G."/>
            <person name="Shore J.S."/>
        </authorList>
    </citation>
    <scope>NUCLEOTIDE SEQUENCE</scope>
    <source>
        <strain evidence="2">F60SS</strain>
    </source>
</reference>
<dbReference type="Proteomes" id="UP001141552">
    <property type="component" value="Unassembled WGS sequence"/>
</dbReference>
<dbReference type="PANTHER" id="PTHR31672">
    <property type="entry name" value="BNACNNG10540D PROTEIN"/>
    <property type="match status" value="1"/>
</dbReference>